<dbReference type="AlphaFoldDB" id="A0A0D0CS40"/>
<evidence type="ECO:0000256" key="1">
    <source>
        <dbReference type="SAM" id="MobiDB-lite"/>
    </source>
</evidence>
<dbReference type="HOGENOM" id="CLU_1409209_0_0_1"/>
<sequence>MIVGAGTLDNVPQAEAMSDKQLRQIDLQPRIVMTIINDLKSLTVTMSTYTHGVATPSVANIICRLSRIFPGQLLLAIPPRPLAPVCPRPRPRPRPGLPPLPGPESESSVDDWCSALIDDPSHRNQTWRLTCCGTQISLHAPLHACCRTIRNGALNGDVEGFPVSLGVIKGALLSSLFFNPARSLGNRKQIRSM</sequence>
<gene>
    <name evidence="2" type="ORF">PAXRUDRAFT_17005</name>
</gene>
<reference evidence="2 3" key="1">
    <citation type="submission" date="2014-04" db="EMBL/GenBank/DDBJ databases">
        <authorList>
            <consortium name="DOE Joint Genome Institute"/>
            <person name="Kuo A."/>
            <person name="Kohler A."/>
            <person name="Jargeat P."/>
            <person name="Nagy L.G."/>
            <person name="Floudas D."/>
            <person name="Copeland A."/>
            <person name="Barry K.W."/>
            <person name="Cichocki N."/>
            <person name="Veneault-Fourrey C."/>
            <person name="LaButti K."/>
            <person name="Lindquist E.A."/>
            <person name="Lipzen A."/>
            <person name="Lundell T."/>
            <person name="Morin E."/>
            <person name="Murat C."/>
            <person name="Sun H."/>
            <person name="Tunlid A."/>
            <person name="Henrissat B."/>
            <person name="Grigoriev I.V."/>
            <person name="Hibbett D.S."/>
            <person name="Martin F."/>
            <person name="Nordberg H.P."/>
            <person name="Cantor M.N."/>
            <person name="Hua S.X."/>
        </authorList>
    </citation>
    <scope>NUCLEOTIDE SEQUENCE [LARGE SCALE GENOMIC DNA]</scope>
    <source>
        <strain evidence="2 3">Ve08.2h10</strain>
    </source>
</reference>
<dbReference type="Proteomes" id="UP000054538">
    <property type="component" value="Unassembled WGS sequence"/>
</dbReference>
<feature type="region of interest" description="Disordered" evidence="1">
    <location>
        <begin position="84"/>
        <end position="106"/>
    </location>
</feature>
<feature type="compositionally biased region" description="Pro residues" evidence="1">
    <location>
        <begin position="84"/>
        <end position="102"/>
    </location>
</feature>
<evidence type="ECO:0000313" key="2">
    <source>
        <dbReference type="EMBL" id="KIK78208.1"/>
    </source>
</evidence>
<dbReference type="InParanoid" id="A0A0D0CS40"/>
<keyword evidence="3" id="KW-1185">Reference proteome</keyword>
<organism evidence="2 3">
    <name type="scientific">Paxillus rubicundulus Ve08.2h10</name>
    <dbReference type="NCBI Taxonomy" id="930991"/>
    <lineage>
        <taxon>Eukaryota</taxon>
        <taxon>Fungi</taxon>
        <taxon>Dikarya</taxon>
        <taxon>Basidiomycota</taxon>
        <taxon>Agaricomycotina</taxon>
        <taxon>Agaricomycetes</taxon>
        <taxon>Agaricomycetidae</taxon>
        <taxon>Boletales</taxon>
        <taxon>Paxilineae</taxon>
        <taxon>Paxillaceae</taxon>
        <taxon>Paxillus</taxon>
    </lineage>
</organism>
<reference evidence="3" key="2">
    <citation type="submission" date="2015-01" db="EMBL/GenBank/DDBJ databases">
        <title>Evolutionary Origins and Diversification of the Mycorrhizal Mutualists.</title>
        <authorList>
            <consortium name="DOE Joint Genome Institute"/>
            <consortium name="Mycorrhizal Genomics Consortium"/>
            <person name="Kohler A."/>
            <person name="Kuo A."/>
            <person name="Nagy L.G."/>
            <person name="Floudas D."/>
            <person name="Copeland A."/>
            <person name="Barry K.W."/>
            <person name="Cichocki N."/>
            <person name="Veneault-Fourrey C."/>
            <person name="LaButti K."/>
            <person name="Lindquist E.A."/>
            <person name="Lipzen A."/>
            <person name="Lundell T."/>
            <person name="Morin E."/>
            <person name="Murat C."/>
            <person name="Riley R."/>
            <person name="Ohm R."/>
            <person name="Sun H."/>
            <person name="Tunlid A."/>
            <person name="Henrissat B."/>
            <person name="Grigoriev I.V."/>
            <person name="Hibbett D.S."/>
            <person name="Martin F."/>
        </authorList>
    </citation>
    <scope>NUCLEOTIDE SEQUENCE [LARGE SCALE GENOMIC DNA]</scope>
    <source>
        <strain evidence="3">Ve08.2h10</strain>
    </source>
</reference>
<protein>
    <submittedName>
        <fullName evidence="2">Uncharacterized protein</fullName>
    </submittedName>
</protein>
<name>A0A0D0CS40_9AGAM</name>
<dbReference type="EMBL" id="KN826672">
    <property type="protein sequence ID" value="KIK78208.1"/>
    <property type="molecule type" value="Genomic_DNA"/>
</dbReference>
<evidence type="ECO:0000313" key="3">
    <source>
        <dbReference type="Proteomes" id="UP000054538"/>
    </source>
</evidence>
<accession>A0A0D0CS40</accession>
<proteinExistence type="predicted"/>